<accession>A0A1G4Y817</accession>
<evidence type="ECO:0000313" key="2">
    <source>
        <dbReference type="Proteomes" id="UP000198981"/>
    </source>
</evidence>
<reference evidence="2" key="1">
    <citation type="submission" date="2016-10" db="EMBL/GenBank/DDBJ databases">
        <authorList>
            <person name="Varghese N."/>
            <person name="Submissions S."/>
        </authorList>
    </citation>
    <scope>NUCLEOTIDE SEQUENCE [LARGE SCALE GENOMIC DNA]</scope>
    <source>
        <strain evidence="2">DSM 45722</strain>
    </source>
</reference>
<dbReference type="STRING" id="1960309.SAMN03159343_2227"/>
<protein>
    <submittedName>
        <fullName evidence="1">Uncharacterized protein</fullName>
    </submittedName>
</protein>
<dbReference type="Proteomes" id="UP000198981">
    <property type="component" value="Unassembled WGS sequence"/>
</dbReference>
<dbReference type="RefSeq" id="WP_092803841.1">
    <property type="nucleotide sequence ID" value="NZ_FMUH01000003.1"/>
</dbReference>
<proteinExistence type="predicted"/>
<name>A0A1G4Y817_9ACTN</name>
<evidence type="ECO:0000313" key="1">
    <source>
        <dbReference type="EMBL" id="SCX49576.1"/>
    </source>
</evidence>
<keyword evidence="2" id="KW-1185">Reference proteome</keyword>
<sequence length="70" mass="7454">MPYNRSATAVLDPAARVRQLHLVAAARVAAARASTPQQVADIVRVTVDDEVDTHTFAAIVTDCSAGLPRR</sequence>
<dbReference type="EMBL" id="FMUH01000003">
    <property type="protein sequence ID" value="SCX49576.1"/>
    <property type="molecule type" value="Genomic_DNA"/>
</dbReference>
<dbReference type="OrthoDB" id="5194814at2"/>
<dbReference type="AlphaFoldDB" id="A0A1G4Y817"/>
<organism evidence="1 2">
    <name type="scientific">Klenkia marina</name>
    <dbReference type="NCBI Taxonomy" id="1960309"/>
    <lineage>
        <taxon>Bacteria</taxon>
        <taxon>Bacillati</taxon>
        <taxon>Actinomycetota</taxon>
        <taxon>Actinomycetes</taxon>
        <taxon>Geodermatophilales</taxon>
        <taxon>Geodermatophilaceae</taxon>
        <taxon>Klenkia</taxon>
    </lineage>
</organism>
<gene>
    <name evidence="1" type="ORF">SAMN03159343_2227</name>
</gene>